<dbReference type="PROSITE" id="PS50012">
    <property type="entry name" value="RCC1_3"/>
    <property type="match status" value="5"/>
</dbReference>
<reference evidence="6" key="2">
    <citation type="submission" date="2012-11" db="EMBL/GenBank/DDBJ databases">
        <authorList>
            <person name="Kuo A."/>
            <person name="Curtis B.A."/>
            <person name="Tanifuji G."/>
            <person name="Burki F."/>
            <person name="Gruber A."/>
            <person name="Irimia M."/>
            <person name="Maruyama S."/>
            <person name="Arias M.C."/>
            <person name="Ball S.G."/>
            <person name="Gile G.H."/>
            <person name="Hirakawa Y."/>
            <person name="Hopkins J.F."/>
            <person name="Rensing S.A."/>
            <person name="Schmutz J."/>
            <person name="Symeonidi A."/>
            <person name="Elias M."/>
            <person name="Eveleigh R.J."/>
            <person name="Herman E.K."/>
            <person name="Klute M.J."/>
            <person name="Nakayama T."/>
            <person name="Obornik M."/>
            <person name="Reyes-Prieto A."/>
            <person name="Armbrust E.V."/>
            <person name="Aves S.J."/>
            <person name="Beiko R.G."/>
            <person name="Coutinho P."/>
            <person name="Dacks J.B."/>
            <person name="Durnford D.G."/>
            <person name="Fast N.M."/>
            <person name="Green B.R."/>
            <person name="Grisdale C."/>
            <person name="Hempe F."/>
            <person name="Henrissat B."/>
            <person name="Hoppner M.P."/>
            <person name="Ishida K.-I."/>
            <person name="Kim E."/>
            <person name="Koreny L."/>
            <person name="Kroth P.G."/>
            <person name="Liu Y."/>
            <person name="Malik S.-B."/>
            <person name="Maier U.G."/>
            <person name="McRose D."/>
            <person name="Mock T."/>
            <person name="Neilson J.A."/>
            <person name="Onodera N.T."/>
            <person name="Poole A.M."/>
            <person name="Pritham E.J."/>
            <person name="Richards T.A."/>
            <person name="Rocap G."/>
            <person name="Roy S.W."/>
            <person name="Sarai C."/>
            <person name="Schaack S."/>
            <person name="Shirato S."/>
            <person name="Slamovits C.H."/>
            <person name="Spencer D.F."/>
            <person name="Suzuki S."/>
            <person name="Worden A.Z."/>
            <person name="Zauner S."/>
            <person name="Barry K."/>
            <person name="Bell C."/>
            <person name="Bharti A.K."/>
            <person name="Crow J.A."/>
            <person name="Grimwood J."/>
            <person name="Kramer R."/>
            <person name="Lindquist E."/>
            <person name="Lucas S."/>
            <person name="Salamov A."/>
            <person name="McFadden G.I."/>
            <person name="Lane C.E."/>
            <person name="Keeling P.J."/>
            <person name="Gray M.W."/>
            <person name="Grigoriev I.V."/>
            <person name="Archibald J.M."/>
        </authorList>
    </citation>
    <scope>NUCLEOTIDE SEQUENCE</scope>
    <source>
        <strain evidence="6">CCMP2712</strain>
    </source>
</reference>
<dbReference type="EMBL" id="JH993230">
    <property type="protein sequence ID" value="EKX31860.1"/>
    <property type="molecule type" value="Genomic_DNA"/>
</dbReference>
<organism evidence="4">
    <name type="scientific">Guillardia theta (strain CCMP2712)</name>
    <name type="common">Cryptophyte</name>
    <dbReference type="NCBI Taxonomy" id="905079"/>
    <lineage>
        <taxon>Eukaryota</taxon>
        <taxon>Cryptophyceae</taxon>
        <taxon>Pyrenomonadales</taxon>
        <taxon>Geminigeraceae</taxon>
        <taxon>Guillardia</taxon>
    </lineage>
</organism>
<feature type="repeat" description="RCC1" evidence="2">
    <location>
        <begin position="1"/>
        <end position="28"/>
    </location>
</feature>
<dbReference type="Gene3D" id="2.130.10.30">
    <property type="entry name" value="Regulator of chromosome condensation 1/beta-lactamase-inhibitor protein II"/>
    <property type="match status" value="2"/>
</dbReference>
<evidence type="ECO:0000313" key="6">
    <source>
        <dbReference type="Proteomes" id="UP000011087"/>
    </source>
</evidence>
<dbReference type="InterPro" id="IPR009091">
    <property type="entry name" value="RCC1/BLIP-II"/>
</dbReference>
<dbReference type="Pfam" id="PF25390">
    <property type="entry name" value="WD40_RLD"/>
    <property type="match status" value="1"/>
</dbReference>
<dbReference type="InterPro" id="IPR058923">
    <property type="entry name" value="RCC1-like_dom"/>
</dbReference>
<dbReference type="PaxDb" id="55529-EKX31860"/>
<accession>L1I7N5</accession>
<dbReference type="PANTHER" id="PTHR22872">
    <property type="entry name" value="BTK-BINDING PROTEIN-RELATED"/>
    <property type="match status" value="1"/>
</dbReference>
<reference evidence="4 6" key="1">
    <citation type="journal article" date="2012" name="Nature">
        <title>Algal genomes reveal evolutionary mosaicism and the fate of nucleomorphs.</title>
        <authorList>
            <consortium name="DOE Joint Genome Institute"/>
            <person name="Curtis B.A."/>
            <person name="Tanifuji G."/>
            <person name="Burki F."/>
            <person name="Gruber A."/>
            <person name="Irimia M."/>
            <person name="Maruyama S."/>
            <person name="Arias M.C."/>
            <person name="Ball S.G."/>
            <person name="Gile G.H."/>
            <person name="Hirakawa Y."/>
            <person name="Hopkins J.F."/>
            <person name="Kuo A."/>
            <person name="Rensing S.A."/>
            <person name="Schmutz J."/>
            <person name="Symeonidi A."/>
            <person name="Elias M."/>
            <person name="Eveleigh R.J."/>
            <person name="Herman E.K."/>
            <person name="Klute M.J."/>
            <person name="Nakayama T."/>
            <person name="Obornik M."/>
            <person name="Reyes-Prieto A."/>
            <person name="Armbrust E.V."/>
            <person name="Aves S.J."/>
            <person name="Beiko R.G."/>
            <person name="Coutinho P."/>
            <person name="Dacks J.B."/>
            <person name="Durnford D.G."/>
            <person name="Fast N.M."/>
            <person name="Green B.R."/>
            <person name="Grisdale C.J."/>
            <person name="Hempel F."/>
            <person name="Henrissat B."/>
            <person name="Hoppner M.P."/>
            <person name="Ishida K."/>
            <person name="Kim E."/>
            <person name="Koreny L."/>
            <person name="Kroth P.G."/>
            <person name="Liu Y."/>
            <person name="Malik S.B."/>
            <person name="Maier U.G."/>
            <person name="McRose D."/>
            <person name="Mock T."/>
            <person name="Neilson J.A."/>
            <person name="Onodera N.T."/>
            <person name="Poole A.M."/>
            <person name="Pritham E.J."/>
            <person name="Richards T.A."/>
            <person name="Rocap G."/>
            <person name="Roy S.W."/>
            <person name="Sarai C."/>
            <person name="Schaack S."/>
            <person name="Shirato S."/>
            <person name="Slamovits C.H."/>
            <person name="Spencer D.F."/>
            <person name="Suzuki S."/>
            <person name="Worden A.Z."/>
            <person name="Zauner S."/>
            <person name="Barry K."/>
            <person name="Bell C."/>
            <person name="Bharti A.K."/>
            <person name="Crow J.A."/>
            <person name="Grimwood J."/>
            <person name="Kramer R."/>
            <person name="Lindquist E."/>
            <person name="Lucas S."/>
            <person name="Salamov A."/>
            <person name="McFadden G.I."/>
            <person name="Lane C.E."/>
            <person name="Keeling P.J."/>
            <person name="Gray M.W."/>
            <person name="Grigoriev I.V."/>
            <person name="Archibald J.M."/>
        </authorList>
    </citation>
    <scope>NUCLEOTIDE SEQUENCE</scope>
    <source>
        <strain evidence="4 6">CCMP2712</strain>
    </source>
</reference>
<proteinExistence type="predicted"/>
<sequence>PRVIPSLRDRRVTMMACGEYHSVCLTEEGDMYAWGRGSDGQLGLGRMESSPVPRFVSSLGKQRIKWVSAGWNFTGAVTEEGRLYMWGDNSLLQLGLGRAAPRQLSPTRIMFDPHEGAGEELEIEGVACGFGHACCWTREGGGWSWGFGVRGQLGHGDLLSQSIPKWIKGELEEERVRRMLCGGQFTVALTEGGRVYAWGSGSKRRMGSGREEDVLVPTLVDLKGCEARQVA</sequence>
<dbReference type="STRING" id="905079.L1I7N5"/>
<dbReference type="KEGG" id="gtt:GUITHDRAFT_47937"/>
<evidence type="ECO:0000313" key="5">
    <source>
        <dbReference type="EnsemblProtists" id="EKX31860"/>
    </source>
</evidence>
<dbReference type="eggNOG" id="KOG0941">
    <property type="taxonomic scope" value="Eukaryota"/>
</dbReference>
<feature type="non-terminal residue" evidence="4">
    <location>
        <position position="1"/>
    </location>
</feature>
<dbReference type="GeneID" id="17288584"/>
<dbReference type="AlphaFoldDB" id="L1I7N5"/>
<dbReference type="InterPro" id="IPR000408">
    <property type="entry name" value="Reg_chr_condens"/>
</dbReference>
<dbReference type="RefSeq" id="XP_005818840.1">
    <property type="nucleotide sequence ID" value="XM_005818783.1"/>
</dbReference>
<feature type="domain" description="RCC1-like" evidence="3">
    <location>
        <begin position="1"/>
        <end position="224"/>
    </location>
</feature>
<dbReference type="SUPFAM" id="SSF50985">
    <property type="entry name" value="RCC1/BLIP-II"/>
    <property type="match status" value="1"/>
</dbReference>
<feature type="repeat" description="RCC1" evidence="2">
    <location>
        <begin position="140"/>
        <end position="192"/>
    </location>
</feature>
<reference evidence="5" key="3">
    <citation type="submission" date="2015-06" db="UniProtKB">
        <authorList>
            <consortium name="EnsemblProtists"/>
        </authorList>
    </citation>
    <scope>IDENTIFICATION</scope>
</reference>
<evidence type="ECO:0000313" key="4">
    <source>
        <dbReference type="EMBL" id="EKX31860.1"/>
    </source>
</evidence>
<keyword evidence="6" id="KW-1185">Reference proteome</keyword>
<protein>
    <recommendedName>
        <fullName evidence="3">RCC1-like domain-containing protein</fullName>
    </recommendedName>
</protein>
<feature type="repeat" description="RCC1" evidence="2">
    <location>
        <begin position="193"/>
        <end position="231"/>
    </location>
</feature>
<dbReference type="OMA" id="MCFTESA"/>
<dbReference type="Proteomes" id="UP000011087">
    <property type="component" value="Unassembled WGS sequence"/>
</dbReference>
<evidence type="ECO:0000256" key="2">
    <source>
        <dbReference type="PROSITE-ProRule" id="PRU00235"/>
    </source>
</evidence>
<feature type="repeat" description="RCC1" evidence="2">
    <location>
        <begin position="81"/>
        <end position="139"/>
    </location>
</feature>
<gene>
    <name evidence="4" type="ORF">GUITHDRAFT_47937</name>
</gene>
<evidence type="ECO:0000256" key="1">
    <source>
        <dbReference type="ARBA" id="ARBA00022737"/>
    </source>
</evidence>
<dbReference type="EnsemblProtists" id="EKX31860">
    <property type="protein sequence ID" value="EKX31860"/>
    <property type="gene ID" value="GUITHDRAFT_47937"/>
</dbReference>
<dbReference type="InterPro" id="IPR051625">
    <property type="entry name" value="Signaling_Regulatory_Domain"/>
</dbReference>
<evidence type="ECO:0000259" key="3">
    <source>
        <dbReference type="Pfam" id="PF25390"/>
    </source>
</evidence>
<dbReference type="OrthoDB" id="10253607at2759"/>
<dbReference type="PRINTS" id="PR00633">
    <property type="entry name" value="RCCNDNSATION"/>
</dbReference>
<feature type="repeat" description="RCC1" evidence="2">
    <location>
        <begin position="29"/>
        <end position="80"/>
    </location>
</feature>
<dbReference type="PROSITE" id="PS00626">
    <property type="entry name" value="RCC1_2"/>
    <property type="match status" value="1"/>
</dbReference>
<feature type="non-terminal residue" evidence="4">
    <location>
        <position position="231"/>
    </location>
</feature>
<dbReference type="HOGENOM" id="CLU_005210_1_0_1"/>
<keyword evidence="1" id="KW-0677">Repeat</keyword>
<name>L1I7N5_GUITC</name>